<dbReference type="CDD" id="cd00033">
    <property type="entry name" value="CCP"/>
    <property type="match status" value="8"/>
</dbReference>
<evidence type="ECO:0000313" key="9">
    <source>
        <dbReference type="EMBL" id="KAJ8265416.1"/>
    </source>
</evidence>
<comment type="caution">
    <text evidence="5">Lacks conserved residue(s) required for the propagation of feature annotation.</text>
</comment>
<reference evidence="9" key="1">
    <citation type="journal article" date="2023" name="Science">
        <title>Genome structures resolve the early diversification of teleost fishes.</title>
        <authorList>
            <person name="Parey E."/>
            <person name="Louis A."/>
            <person name="Montfort J."/>
            <person name="Bouchez O."/>
            <person name="Roques C."/>
            <person name="Iampietro C."/>
            <person name="Lluch J."/>
            <person name="Castinel A."/>
            <person name="Donnadieu C."/>
            <person name="Desvignes T."/>
            <person name="Floi Bucao C."/>
            <person name="Jouanno E."/>
            <person name="Wen M."/>
            <person name="Mejri S."/>
            <person name="Dirks R."/>
            <person name="Jansen H."/>
            <person name="Henkel C."/>
            <person name="Chen W.J."/>
            <person name="Zahm M."/>
            <person name="Cabau C."/>
            <person name="Klopp C."/>
            <person name="Thompson A.W."/>
            <person name="Robinson-Rechavi M."/>
            <person name="Braasch I."/>
            <person name="Lecointre G."/>
            <person name="Bobe J."/>
            <person name="Postlethwait J.H."/>
            <person name="Berthelot C."/>
            <person name="Roest Crollius H."/>
            <person name="Guiguen Y."/>
        </authorList>
    </citation>
    <scope>NUCLEOTIDE SEQUENCE</scope>
    <source>
        <strain evidence="9">Concon-B</strain>
    </source>
</reference>
<dbReference type="InterPro" id="IPR035976">
    <property type="entry name" value="Sushi/SCR/CCP_sf"/>
</dbReference>
<feature type="disulfide bond" evidence="5">
    <location>
        <begin position="302"/>
        <end position="329"/>
    </location>
</feature>
<evidence type="ECO:0000256" key="2">
    <source>
        <dbReference type="ARBA" id="ARBA00022737"/>
    </source>
</evidence>
<proteinExistence type="predicted"/>
<dbReference type="OrthoDB" id="6480633at2759"/>
<feature type="domain" description="Sushi" evidence="8">
    <location>
        <begin position="150"/>
        <end position="211"/>
    </location>
</feature>
<keyword evidence="4" id="KW-0325">Glycoprotein</keyword>
<keyword evidence="3 5" id="KW-1015">Disulfide bond</keyword>
<gene>
    <name evidence="9" type="ORF">COCON_G00145150</name>
</gene>
<evidence type="ECO:0000256" key="5">
    <source>
        <dbReference type="PROSITE-ProRule" id="PRU00302"/>
    </source>
</evidence>
<feature type="domain" description="Sushi" evidence="8">
    <location>
        <begin position="31"/>
        <end position="91"/>
    </location>
</feature>
<dbReference type="InterPro" id="IPR000436">
    <property type="entry name" value="Sushi_SCR_CCP_dom"/>
</dbReference>
<dbReference type="Proteomes" id="UP001152803">
    <property type="component" value="Unassembled WGS sequence"/>
</dbReference>
<dbReference type="AlphaFoldDB" id="A0A9Q1HW37"/>
<comment type="caution">
    <text evidence="9">The sequence shown here is derived from an EMBL/GenBank/DDBJ whole genome shotgun (WGS) entry which is preliminary data.</text>
</comment>
<feature type="signal peptide" evidence="7">
    <location>
        <begin position="1"/>
        <end position="31"/>
    </location>
</feature>
<keyword evidence="10" id="KW-1185">Reference proteome</keyword>
<organism evidence="9 10">
    <name type="scientific">Conger conger</name>
    <name type="common">Conger eel</name>
    <name type="synonym">Muraena conger</name>
    <dbReference type="NCBI Taxonomy" id="82655"/>
    <lineage>
        <taxon>Eukaryota</taxon>
        <taxon>Metazoa</taxon>
        <taxon>Chordata</taxon>
        <taxon>Craniata</taxon>
        <taxon>Vertebrata</taxon>
        <taxon>Euteleostomi</taxon>
        <taxon>Actinopterygii</taxon>
        <taxon>Neopterygii</taxon>
        <taxon>Teleostei</taxon>
        <taxon>Anguilliformes</taxon>
        <taxon>Congridae</taxon>
        <taxon>Conger</taxon>
    </lineage>
</organism>
<evidence type="ECO:0000313" key="10">
    <source>
        <dbReference type="Proteomes" id="UP001152803"/>
    </source>
</evidence>
<accession>A0A9Q1HW37</accession>
<dbReference type="EMBL" id="JAFJMO010000010">
    <property type="protein sequence ID" value="KAJ8265416.1"/>
    <property type="molecule type" value="Genomic_DNA"/>
</dbReference>
<name>A0A9Q1HW37_CONCO</name>
<feature type="disulfide bond" evidence="5">
    <location>
        <begin position="120"/>
        <end position="147"/>
    </location>
</feature>
<feature type="disulfide bond" evidence="5">
    <location>
        <begin position="182"/>
        <end position="209"/>
    </location>
</feature>
<feature type="domain" description="Sushi" evidence="8">
    <location>
        <begin position="332"/>
        <end position="389"/>
    </location>
</feature>
<dbReference type="SMART" id="SM00032">
    <property type="entry name" value="CCP"/>
    <property type="match status" value="8"/>
</dbReference>
<dbReference type="Pfam" id="PF00084">
    <property type="entry name" value="Sushi"/>
    <property type="match status" value="8"/>
</dbReference>
<protein>
    <recommendedName>
        <fullName evidence="8">Sushi domain-containing protein</fullName>
    </recommendedName>
</protein>
<dbReference type="SUPFAM" id="SSF57535">
    <property type="entry name" value="Complement control module/SCR domain"/>
    <property type="match status" value="8"/>
</dbReference>
<feature type="domain" description="Sushi" evidence="8">
    <location>
        <begin position="271"/>
        <end position="331"/>
    </location>
</feature>
<sequence length="545" mass="59280">MFRFEISCNRFLRLWVLALLCLTLAAVHSHAQCPQPGTQGNAVPSSPIEEEYSDGSKITYECIPGYVRQSGSSTITCNNGTWSRLTLICEKKSCGPPPDVLNGQWVGNDIEFGATVTLKCNTGYKVGGRFSTMQCEVGGWNGNGFVCEAVKCPLPPNIPNGIFSPSEDKEYLLYGQSVAYSCEKTYTLFGNSQLTCTENGTYNADPPECRKVNCPQPEVQFGTRVEGGPPPYGQKSFIVYKCNEGYEMSGSSRIVCEDNIWVPKPPVCQKAQCPQPGRQGNAVPSSAIEEEYSDGSKITYECIPGYVRQSGSSTITCNNGTWSRLTLICEKKSCGPPPDVLNGQWVGNDIEFGATVTLKCNTGYKVGGRFSTMQCEVGGWNGNGFVCEAVKCPLPPNIPNGIFSPSEDKEYLLYGQSVAYSCEKTYTLFGNSQLTCTENGTYNADPPECRKVNCPQPEVQFGTRVEGGPPPYGQKSFIVYKCNEGYEMSGSSRITCEDNIWVPKTPVCQKSGASCTGSFCTEVYSALVQRVVLALLIPVGLHLSL</sequence>
<dbReference type="Gene3D" id="2.10.70.10">
    <property type="entry name" value="Complement Module, domain 1"/>
    <property type="match status" value="8"/>
</dbReference>
<evidence type="ECO:0000256" key="7">
    <source>
        <dbReference type="SAM" id="SignalP"/>
    </source>
</evidence>
<evidence type="ECO:0000256" key="1">
    <source>
        <dbReference type="ARBA" id="ARBA00022659"/>
    </source>
</evidence>
<feature type="domain" description="Sushi" evidence="8">
    <location>
        <begin position="212"/>
        <end position="270"/>
    </location>
</feature>
<keyword evidence="1 5" id="KW-0768">Sushi</keyword>
<feature type="compositionally biased region" description="Polar residues" evidence="6">
    <location>
        <begin position="35"/>
        <end position="44"/>
    </location>
</feature>
<dbReference type="PANTHER" id="PTHR19325:SF569">
    <property type="entry name" value="COMPLEMENT COMPONENT 4 BINDING PROTEIN, SECRETORY-RELATED"/>
    <property type="match status" value="1"/>
</dbReference>
<evidence type="ECO:0000259" key="8">
    <source>
        <dbReference type="PROSITE" id="PS50923"/>
    </source>
</evidence>
<feature type="domain" description="Sushi" evidence="8">
    <location>
        <begin position="452"/>
        <end position="510"/>
    </location>
</feature>
<keyword evidence="7" id="KW-0732">Signal</keyword>
<evidence type="ECO:0000256" key="4">
    <source>
        <dbReference type="ARBA" id="ARBA00023180"/>
    </source>
</evidence>
<keyword evidence="2" id="KW-0677">Repeat</keyword>
<feature type="domain" description="Sushi" evidence="8">
    <location>
        <begin position="92"/>
        <end position="149"/>
    </location>
</feature>
<dbReference type="PROSITE" id="PS50923">
    <property type="entry name" value="SUSHI"/>
    <property type="match status" value="8"/>
</dbReference>
<dbReference type="InterPro" id="IPR050350">
    <property type="entry name" value="Compl-Cell_Adhes-Reg"/>
</dbReference>
<feature type="disulfide bond" evidence="5">
    <location>
        <begin position="62"/>
        <end position="89"/>
    </location>
</feature>
<feature type="chain" id="PRO_5040388840" description="Sushi domain-containing protein" evidence="7">
    <location>
        <begin position="32"/>
        <end position="545"/>
    </location>
</feature>
<evidence type="ECO:0000256" key="6">
    <source>
        <dbReference type="SAM" id="MobiDB-lite"/>
    </source>
</evidence>
<feature type="disulfide bond" evidence="5">
    <location>
        <begin position="360"/>
        <end position="387"/>
    </location>
</feature>
<feature type="domain" description="Sushi" evidence="8">
    <location>
        <begin position="390"/>
        <end position="451"/>
    </location>
</feature>
<feature type="disulfide bond" evidence="5">
    <location>
        <begin position="422"/>
        <end position="449"/>
    </location>
</feature>
<feature type="region of interest" description="Disordered" evidence="6">
    <location>
        <begin position="31"/>
        <end position="50"/>
    </location>
</feature>
<evidence type="ECO:0000256" key="3">
    <source>
        <dbReference type="ARBA" id="ARBA00023157"/>
    </source>
</evidence>
<dbReference type="PANTHER" id="PTHR19325">
    <property type="entry name" value="COMPLEMENT COMPONENT-RELATED SUSHI DOMAIN-CONTAINING"/>
    <property type="match status" value="1"/>
</dbReference>